<feature type="domain" description="Borealin N-terminal" evidence="13">
    <location>
        <begin position="28"/>
        <end position="71"/>
    </location>
</feature>
<evidence type="ECO:0000256" key="2">
    <source>
        <dbReference type="ARBA" id="ARBA00004584"/>
    </source>
</evidence>
<evidence type="ECO:0000256" key="3">
    <source>
        <dbReference type="ARBA" id="ARBA00009914"/>
    </source>
</evidence>
<dbReference type="InterPro" id="IPR018851">
    <property type="entry name" value="Borealin_N"/>
</dbReference>
<feature type="region of interest" description="Disordered" evidence="12">
    <location>
        <begin position="123"/>
        <end position="199"/>
    </location>
</feature>
<evidence type="ECO:0000256" key="11">
    <source>
        <dbReference type="ARBA" id="ARBA00041323"/>
    </source>
</evidence>
<name>A0ABQ7T6V5_PHRPL</name>
<evidence type="ECO:0000259" key="14">
    <source>
        <dbReference type="Pfam" id="PF10512"/>
    </source>
</evidence>
<dbReference type="PANTHER" id="PTHR16040">
    <property type="entry name" value="AUSTRALIN, ISOFORM A-RELATED"/>
    <property type="match status" value="1"/>
</dbReference>
<keyword evidence="4" id="KW-0158">Chromosome</keyword>
<evidence type="ECO:0000256" key="9">
    <source>
        <dbReference type="ARBA" id="ARBA00023328"/>
    </source>
</evidence>
<evidence type="ECO:0000259" key="13">
    <source>
        <dbReference type="Pfam" id="PF10444"/>
    </source>
</evidence>
<keyword evidence="8" id="KW-0131">Cell cycle</keyword>
<protein>
    <recommendedName>
        <fullName evidence="10">Borealin</fullName>
    </recommendedName>
    <alternativeName>
        <fullName evidence="11">Cell division cycle-associated protein 8</fullName>
    </alternativeName>
</protein>
<keyword evidence="7" id="KW-0539">Nucleus</keyword>
<feature type="domain" description="Borealin C-terminal" evidence="14">
    <location>
        <begin position="170"/>
        <end position="227"/>
    </location>
</feature>
<dbReference type="Pfam" id="PF10444">
    <property type="entry name" value="Nbl1_Borealin_N"/>
    <property type="match status" value="1"/>
</dbReference>
<evidence type="ECO:0000313" key="15">
    <source>
        <dbReference type="EMBL" id="KAH0625327.1"/>
    </source>
</evidence>
<comment type="subcellular location">
    <subcellularLocation>
        <location evidence="2">Chromosome</location>
        <location evidence="2">Centromere</location>
    </subcellularLocation>
    <subcellularLocation>
        <location evidence="1">Nucleus</location>
    </subcellularLocation>
</comment>
<dbReference type="Gene3D" id="6.10.140.560">
    <property type="match status" value="1"/>
</dbReference>
<dbReference type="Pfam" id="PF10512">
    <property type="entry name" value="Borealin"/>
    <property type="match status" value="1"/>
</dbReference>
<evidence type="ECO:0000256" key="1">
    <source>
        <dbReference type="ARBA" id="ARBA00004123"/>
    </source>
</evidence>
<dbReference type="EMBL" id="JAIPUX010001232">
    <property type="protein sequence ID" value="KAH0625327.1"/>
    <property type="molecule type" value="Genomic_DNA"/>
</dbReference>
<dbReference type="Gene3D" id="6.10.250.1900">
    <property type="match status" value="1"/>
</dbReference>
<keyword evidence="16" id="KW-1185">Reference proteome</keyword>
<evidence type="ECO:0000256" key="7">
    <source>
        <dbReference type="ARBA" id="ARBA00023242"/>
    </source>
</evidence>
<sequence length="313" mass="34330">MASPKQQGSSSQCFLSAYPHGLFCFLSVKERIQAIKVSSEHLQKEISNIYDMELLRLPVALREMNWLSYYALGGGEKALEKVALGDLDIQEITKLASEAIQTPIKTVRKAKKAKQAIETIDEEVGSPVLPSGKRSRQEKEAVLPGPSEQDSNMLQQPRKGKRSIKKPLTAKKSRPPSVRSTRFSRRTPGLRPPAPQERVFSISISANGSPLADSNDIFITLPVGGGEPNNAALGLIAVILFSAQSICMRASDLTEKDLKRLNPTALGSMRKLSVSQSFLCFACVDLLPPNPEVNLSLRRFISLVSYSVGRTIR</sequence>
<gene>
    <name evidence="15" type="ORF">JD844_033841</name>
</gene>
<evidence type="ECO:0000313" key="16">
    <source>
        <dbReference type="Proteomes" id="UP000826234"/>
    </source>
</evidence>
<proteinExistence type="inferred from homology"/>
<evidence type="ECO:0000256" key="10">
    <source>
        <dbReference type="ARBA" id="ARBA00040949"/>
    </source>
</evidence>
<evidence type="ECO:0000256" key="12">
    <source>
        <dbReference type="SAM" id="MobiDB-lite"/>
    </source>
</evidence>
<dbReference type="InterPro" id="IPR018867">
    <property type="entry name" value="Cell_div_borealin"/>
</dbReference>
<keyword evidence="6" id="KW-0498">Mitosis</keyword>
<evidence type="ECO:0000256" key="6">
    <source>
        <dbReference type="ARBA" id="ARBA00022776"/>
    </source>
</evidence>
<comment type="similarity">
    <text evidence="3">Belongs to the borealin family.</text>
</comment>
<accession>A0ABQ7T6V5</accession>
<reference evidence="15 16" key="1">
    <citation type="journal article" date="2022" name="Gigascience">
        <title>A chromosome-level genome assembly and annotation of the desert horned lizard, Phrynosoma platyrhinos, provides insight into chromosomal rearrangements among reptiles.</title>
        <authorList>
            <person name="Koochekian N."/>
            <person name="Ascanio A."/>
            <person name="Farleigh K."/>
            <person name="Card D.C."/>
            <person name="Schield D.R."/>
            <person name="Castoe T.A."/>
            <person name="Jezkova T."/>
        </authorList>
    </citation>
    <scope>NUCLEOTIDE SEQUENCE [LARGE SCALE GENOMIC DNA]</scope>
    <source>
        <strain evidence="15">NK-2021</strain>
    </source>
</reference>
<evidence type="ECO:0000256" key="5">
    <source>
        <dbReference type="ARBA" id="ARBA00022618"/>
    </source>
</evidence>
<dbReference type="InterPro" id="IPR046466">
    <property type="entry name" value="Borealin_C"/>
</dbReference>
<keyword evidence="5" id="KW-0132">Cell division</keyword>
<dbReference type="PANTHER" id="PTHR16040:SF6">
    <property type="entry name" value="BOREALIN"/>
    <property type="match status" value="1"/>
</dbReference>
<evidence type="ECO:0000256" key="4">
    <source>
        <dbReference type="ARBA" id="ARBA00022454"/>
    </source>
</evidence>
<organism evidence="15 16">
    <name type="scientific">Phrynosoma platyrhinos</name>
    <name type="common">Desert horned lizard</name>
    <dbReference type="NCBI Taxonomy" id="52577"/>
    <lineage>
        <taxon>Eukaryota</taxon>
        <taxon>Metazoa</taxon>
        <taxon>Chordata</taxon>
        <taxon>Craniata</taxon>
        <taxon>Vertebrata</taxon>
        <taxon>Euteleostomi</taxon>
        <taxon>Lepidosauria</taxon>
        <taxon>Squamata</taxon>
        <taxon>Bifurcata</taxon>
        <taxon>Unidentata</taxon>
        <taxon>Episquamata</taxon>
        <taxon>Toxicofera</taxon>
        <taxon>Iguania</taxon>
        <taxon>Phrynosomatidae</taxon>
        <taxon>Phrynosomatinae</taxon>
        <taxon>Phrynosoma</taxon>
    </lineage>
</organism>
<dbReference type="Proteomes" id="UP000826234">
    <property type="component" value="Unassembled WGS sequence"/>
</dbReference>
<comment type="caution">
    <text evidence="15">The sequence shown here is derived from an EMBL/GenBank/DDBJ whole genome shotgun (WGS) entry which is preliminary data.</text>
</comment>
<feature type="compositionally biased region" description="Basic residues" evidence="12">
    <location>
        <begin position="158"/>
        <end position="174"/>
    </location>
</feature>
<keyword evidence="9" id="KW-0137">Centromere</keyword>
<evidence type="ECO:0000256" key="8">
    <source>
        <dbReference type="ARBA" id="ARBA00023306"/>
    </source>
</evidence>